<evidence type="ECO:0000256" key="5">
    <source>
        <dbReference type="ARBA" id="ARBA00023242"/>
    </source>
</evidence>
<dbReference type="Pfam" id="PF00010">
    <property type="entry name" value="HLH"/>
    <property type="match status" value="1"/>
</dbReference>
<dbReference type="InterPro" id="IPR011598">
    <property type="entry name" value="bHLH_dom"/>
</dbReference>
<dbReference type="InterPro" id="IPR045865">
    <property type="entry name" value="ACT-like_dom_sf"/>
</dbReference>
<keyword evidence="3" id="KW-0238">DNA-binding</keyword>
<keyword evidence="2" id="KW-0805">Transcription regulation</keyword>
<keyword evidence="4" id="KW-0804">Transcription</keyword>
<dbReference type="Proteomes" id="UP001472677">
    <property type="component" value="Unassembled WGS sequence"/>
</dbReference>
<dbReference type="InterPro" id="IPR036638">
    <property type="entry name" value="HLH_DNA-bd_sf"/>
</dbReference>
<evidence type="ECO:0000256" key="3">
    <source>
        <dbReference type="ARBA" id="ARBA00023125"/>
    </source>
</evidence>
<sequence>MFPLKSFSGVENESPVTLMEGDDSIKALSERKSMEACKSHKEAERRRRQRINSHFSALRSLLPNTTKVLNKTKYSNSIFLFKVNVMFNLFVFWGRGQTDKASLLAKVVHHVRELKRQVEDVVRRDRDGCCSDGQPELESSWTFPGECDEAALSICDEEGKLLKATVCCEDRPGLNHDLSRVIRSVQAKVIRAEMTTVGGRTKSVLVMQWSGDEEQTGLLKRALKDVVENRVSRLAHGTGSKRARIFGSNNETGHGFW</sequence>
<evidence type="ECO:0000313" key="8">
    <source>
        <dbReference type="Proteomes" id="UP001472677"/>
    </source>
</evidence>
<gene>
    <name evidence="7" type="ORF">V6N12_070693</name>
</gene>
<organism evidence="7 8">
    <name type="scientific">Hibiscus sabdariffa</name>
    <name type="common">roselle</name>
    <dbReference type="NCBI Taxonomy" id="183260"/>
    <lineage>
        <taxon>Eukaryota</taxon>
        <taxon>Viridiplantae</taxon>
        <taxon>Streptophyta</taxon>
        <taxon>Embryophyta</taxon>
        <taxon>Tracheophyta</taxon>
        <taxon>Spermatophyta</taxon>
        <taxon>Magnoliopsida</taxon>
        <taxon>eudicotyledons</taxon>
        <taxon>Gunneridae</taxon>
        <taxon>Pentapetalae</taxon>
        <taxon>rosids</taxon>
        <taxon>malvids</taxon>
        <taxon>Malvales</taxon>
        <taxon>Malvaceae</taxon>
        <taxon>Malvoideae</taxon>
        <taxon>Hibiscus</taxon>
    </lineage>
</organism>
<evidence type="ECO:0000256" key="4">
    <source>
        <dbReference type="ARBA" id="ARBA00023163"/>
    </source>
</evidence>
<dbReference type="Gene3D" id="3.30.70.260">
    <property type="match status" value="1"/>
</dbReference>
<dbReference type="EMBL" id="JBBPBM010000006">
    <property type="protein sequence ID" value="KAK8580418.1"/>
    <property type="molecule type" value="Genomic_DNA"/>
</dbReference>
<comment type="caution">
    <text evidence="7">The sequence shown here is derived from an EMBL/GenBank/DDBJ whole genome shotgun (WGS) entry which is preliminary data.</text>
</comment>
<evidence type="ECO:0000256" key="1">
    <source>
        <dbReference type="ARBA" id="ARBA00004123"/>
    </source>
</evidence>
<dbReference type="PANTHER" id="PTHR45844">
    <property type="entry name" value="TRANSCRIPTION FACTOR BHLH30"/>
    <property type="match status" value="1"/>
</dbReference>
<reference evidence="7 8" key="1">
    <citation type="journal article" date="2024" name="G3 (Bethesda)">
        <title>Genome assembly of Hibiscus sabdariffa L. provides insights into metabolisms of medicinal natural products.</title>
        <authorList>
            <person name="Kim T."/>
        </authorList>
    </citation>
    <scope>NUCLEOTIDE SEQUENCE [LARGE SCALE GENOMIC DNA]</scope>
    <source>
        <strain evidence="7">TK-2024</strain>
        <tissue evidence="7">Old leaves</tissue>
    </source>
</reference>
<keyword evidence="5" id="KW-0539">Nucleus</keyword>
<dbReference type="PANTHER" id="PTHR45844:SF16">
    <property type="entry name" value="TRANSCRIPTION FACTOR BHLH30-LIKE"/>
    <property type="match status" value="1"/>
</dbReference>
<accession>A0ABR2FHP9</accession>
<evidence type="ECO:0000256" key="2">
    <source>
        <dbReference type="ARBA" id="ARBA00023015"/>
    </source>
</evidence>
<dbReference type="CDD" id="cd04873">
    <property type="entry name" value="ACT_UUR-ACR-like"/>
    <property type="match status" value="1"/>
</dbReference>
<comment type="subcellular location">
    <subcellularLocation>
        <location evidence="1">Nucleus</location>
    </subcellularLocation>
</comment>
<evidence type="ECO:0000259" key="6">
    <source>
        <dbReference type="PROSITE" id="PS50888"/>
    </source>
</evidence>
<keyword evidence="8" id="KW-1185">Reference proteome</keyword>
<feature type="domain" description="BHLH" evidence="6">
    <location>
        <begin position="35"/>
        <end position="114"/>
    </location>
</feature>
<name>A0ABR2FHP9_9ROSI</name>
<evidence type="ECO:0000313" key="7">
    <source>
        <dbReference type="EMBL" id="KAK8580418.1"/>
    </source>
</evidence>
<protein>
    <recommendedName>
        <fullName evidence="6">BHLH domain-containing protein</fullName>
    </recommendedName>
</protein>
<dbReference type="SUPFAM" id="SSF55021">
    <property type="entry name" value="ACT-like"/>
    <property type="match status" value="1"/>
</dbReference>
<dbReference type="PROSITE" id="PS50888">
    <property type="entry name" value="BHLH"/>
    <property type="match status" value="1"/>
</dbReference>
<dbReference type="SMART" id="SM00353">
    <property type="entry name" value="HLH"/>
    <property type="match status" value="1"/>
</dbReference>
<proteinExistence type="predicted"/>
<dbReference type="Gene3D" id="4.10.280.10">
    <property type="entry name" value="Helix-loop-helix DNA-binding domain"/>
    <property type="match status" value="1"/>
</dbReference>
<dbReference type="SUPFAM" id="SSF47459">
    <property type="entry name" value="HLH, helix-loop-helix DNA-binding domain"/>
    <property type="match status" value="1"/>
</dbReference>
<dbReference type="InterPro" id="IPR045847">
    <property type="entry name" value="AIG1-like"/>
</dbReference>